<dbReference type="AntiFam" id="ANF00209">
    <property type="entry name" value="Shadow ORF (opposite thrS)"/>
</dbReference>
<proteinExistence type="predicted"/>
<evidence type="ECO:0000313" key="1">
    <source>
        <dbReference type="EMBL" id="MPM17886.1"/>
    </source>
</evidence>
<comment type="caution">
    <text evidence="1">The sequence shown here is derived from an EMBL/GenBank/DDBJ whole genome shotgun (WGS) entry which is preliminary data.</text>
</comment>
<dbReference type="EMBL" id="VSSQ01002879">
    <property type="protein sequence ID" value="MPM17886.1"/>
    <property type="molecule type" value="Genomic_DNA"/>
</dbReference>
<sequence length="390" mass="44407">MLLVLDETLEKLNHSCALGQQDGQPLTDHVDGGEELQLAPELVVVALFRFFERGYIRVQVGFLFKRRAVDALEHLVLLAAAPVSARNVEELDVLDNPRGRHVRPRAEIDKVAFAVEADHGVLRQIADELYFVRFALFLHELDRFRARQFEALDLEVFLLDARHLGFDFNEVFRRERARRVKVVIEPVFDRGANGELDFRIQPLNRLRQHVGSGMAVCPAAVFVRKGVKLDRVVACDRAERVGMRAVNVAAQRGLGKARTDLCGDLDPRAAVLEFAFVPVRECNKHTSSPPVLVHSLFRRFRRKKQNAPKQIILPRDDSSLLPWFHPRSRMLVLPCARFFPLYRADTRWFGRRAVFASPFPPRLQQSARLSGGNGGMTVLFSGSFRKYLIV</sequence>
<reference evidence="1" key="1">
    <citation type="submission" date="2019-08" db="EMBL/GenBank/DDBJ databases">
        <authorList>
            <person name="Kucharzyk K."/>
            <person name="Murdoch R.W."/>
            <person name="Higgins S."/>
            <person name="Loffler F."/>
        </authorList>
    </citation>
    <scope>NUCLEOTIDE SEQUENCE</scope>
</reference>
<gene>
    <name evidence="1" type="ORF">SDC9_64286</name>
</gene>
<accession>A0A644XNW3</accession>
<name>A0A644XNW3_9ZZZZ</name>
<protein>
    <submittedName>
        <fullName evidence="1">Uncharacterized protein</fullName>
    </submittedName>
</protein>
<dbReference type="AlphaFoldDB" id="A0A644XNW3"/>
<organism evidence="1">
    <name type="scientific">bioreactor metagenome</name>
    <dbReference type="NCBI Taxonomy" id="1076179"/>
    <lineage>
        <taxon>unclassified sequences</taxon>
        <taxon>metagenomes</taxon>
        <taxon>ecological metagenomes</taxon>
    </lineage>
</organism>